<proteinExistence type="predicted"/>
<dbReference type="RefSeq" id="WP_142102225.1">
    <property type="nucleotide sequence ID" value="NZ_VIGH01000009.1"/>
</dbReference>
<dbReference type="GO" id="GO:0030638">
    <property type="term" value="P:polyketide metabolic process"/>
    <property type="evidence" value="ECO:0007669"/>
    <property type="project" value="InterPro"/>
</dbReference>
<comment type="caution">
    <text evidence="1">The sequence shown here is derived from an EMBL/GenBank/DDBJ whole genome shotgun (WGS) entry which is preliminary data.</text>
</comment>
<dbReference type="Gene3D" id="3.10.450.50">
    <property type="match status" value="1"/>
</dbReference>
<dbReference type="CDD" id="cd00531">
    <property type="entry name" value="NTF2_like"/>
    <property type="match status" value="1"/>
</dbReference>
<dbReference type="PANTHER" id="PTHR38436:SF1">
    <property type="entry name" value="ESTER CYCLASE"/>
    <property type="match status" value="1"/>
</dbReference>
<dbReference type="OrthoDB" id="129343at2"/>
<dbReference type="Pfam" id="PF07366">
    <property type="entry name" value="SnoaL"/>
    <property type="match status" value="1"/>
</dbReference>
<dbReference type="AlphaFoldDB" id="A0A541B106"/>
<dbReference type="PANTHER" id="PTHR38436">
    <property type="entry name" value="POLYKETIDE CYCLASE SNOAL-LIKE DOMAIN"/>
    <property type="match status" value="1"/>
</dbReference>
<dbReference type="InterPro" id="IPR009959">
    <property type="entry name" value="Cyclase_SnoaL-like"/>
</dbReference>
<name>A0A541B106_9NOCA</name>
<dbReference type="EMBL" id="VIGH01000009">
    <property type="protein sequence ID" value="TQF66005.1"/>
    <property type="molecule type" value="Genomic_DNA"/>
</dbReference>
<dbReference type="Proteomes" id="UP000316256">
    <property type="component" value="Unassembled WGS sequence"/>
</dbReference>
<keyword evidence="2" id="KW-1185">Reference proteome</keyword>
<reference evidence="1 2" key="1">
    <citation type="submission" date="2019-06" db="EMBL/GenBank/DDBJ databases">
        <title>Rhodococcus spaelei sp. nov., isolated from a cave.</title>
        <authorList>
            <person name="Lee S.D."/>
        </authorList>
    </citation>
    <scope>NUCLEOTIDE SEQUENCE [LARGE SCALE GENOMIC DNA]</scope>
    <source>
        <strain evidence="1 2">C9-5</strain>
    </source>
</reference>
<accession>A0A541B106</accession>
<gene>
    <name evidence="1" type="ORF">FK531_19230</name>
</gene>
<evidence type="ECO:0000313" key="1">
    <source>
        <dbReference type="EMBL" id="TQF66005.1"/>
    </source>
</evidence>
<sequence>MSSESNKALIRRFYDEIDAGNIDALDELVAEDYLDHSPAPFPGLDAPGREGLKQAFRMFWDATPGRHTVEDQVAEGDKVVTRLLCSGTQKGDLPGIPATGNAMEMTATVVHRIEDGRIVEKWSDKDVLAMLQQLGVVRLPGQPTPGQDVPTG</sequence>
<dbReference type="SUPFAM" id="SSF54427">
    <property type="entry name" value="NTF2-like"/>
    <property type="match status" value="1"/>
</dbReference>
<protein>
    <submittedName>
        <fullName evidence="1">Ester cyclase</fullName>
    </submittedName>
</protein>
<evidence type="ECO:0000313" key="2">
    <source>
        <dbReference type="Proteomes" id="UP000316256"/>
    </source>
</evidence>
<organism evidence="1 2">
    <name type="scientific">Rhodococcus spelaei</name>
    <dbReference type="NCBI Taxonomy" id="2546320"/>
    <lineage>
        <taxon>Bacteria</taxon>
        <taxon>Bacillati</taxon>
        <taxon>Actinomycetota</taxon>
        <taxon>Actinomycetes</taxon>
        <taxon>Mycobacteriales</taxon>
        <taxon>Nocardiaceae</taxon>
        <taxon>Rhodococcus</taxon>
    </lineage>
</organism>
<dbReference type="InterPro" id="IPR032710">
    <property type="entry name" value="NTF2-like_dom_sf"/>
</dbReference>